<evidence type="ECO:0000256" key="2">
    <source>
        <dbReference type="ARBA" id="ARBA00010792"/>
    </source>
</evidence>
<keyword evidence="6 7" id="KW-0472">Membrane</keyword>
<dbReference type="InterPro" id="IPR032818">
    <property type="entry name" value="DedA-like"/>
</dbReference>
<organism evidence="9 10">
    <name type="scientific">Nocardia terrae</name>
    <dbReference type="NCBI Taxonomy" id="2675851"/>
    <lineage>
        <taxon>Bacteria</taxon>
        <taxon>Bacillati</taxon>
        <taxon>Actinomycetota</taxon>
        <taxon>Actinomycetes</taxon>
        <taxon>Mycobacteriales</taxon>
        <taxon>Nocardiaceae</taxon>
        <taxon>Nocardia</taxon>
    </lineage>
</organism>
<evidence type="ECO:0000256" key="6">
    <source>
        <dbReference type="ARBA" id="ARBA00023136"/>
    </source>
</evidence>
<feature type="transmembrane region" description="Helical" evidence="7">
    <location>
        <begin position="140"/>
        <end position="162"/>
    </location>
</feature>
<evidence type="ECO:0000256" key="1">
    <source>
        <dbReference type="ARBA" id="ARBA00004651"/>
    </source>
</evidence>
<sequence length="203" mass="22301">MDSLLQRILGFPAIWTYVVVALLVSAEEAMVFGLLVPGDTAAILAGVAASRGHLGIATTLILVIVSALIGASIGYWLGRVYGTRMMEWAIFDRYRDNLGRAGDFLQRHGGWAILVGRFSTFFRTMLPELVGMSPMPFRRFVLASAAGAIIWGSVLVMAGYLVGQSFTVILKHIDTDLMIIVPILAVIGLVYWKWHRHRNAGRP</sequence>
<comment type="similarity">
    <text evidence="2 7">Belongs to the DedA family.</text>
</comment>
<dbReference type="InterPro" id="IPR032816">
    <property type="entry name" value="VTT_dom"/>
</dbReference>
<keyword evidence="5 7" id="KW-1133">Transmembrane helix</keyword>
<accession>A0A7K1UUD7</accession>
<feature type="transmembrane region" description="Helical" evidence="7">
    <location>
        <begin position="6"/>
        <end position="24"/>
    </location>
</feature>
<evidence type="ECO:0000259" key="8">
    <source>
        <dbReference type="Pfam" id="PF09335"/>
    </source>
</evidence>
<evidence type="ECO:0000256" key="7">
    <source>
        <dbReference type="RuleBase" id="RU367016"/>
    </source>
</evidence>
<proteinExistence type="inferred from homology"/>
<keyword evidence="4 7" id="KW-0812">Transmembrane</keyword>
<keyword evidence="3 7" id="KW-1003">Cell membrane</keyword>
<evidence type="ECO:0000313" key="10">
    <source>
        <dbReference type="Proteomes" id="UP000466794"/>
    </source>
</evidence>
<protein>
    <submittedName>
        <fullName evidence="9">DedA family protein</fullName>
    </submittedName>
</protein>
<dbReference type="GO" id="GO:0005886">
    <property type="term" value="C:plasma membrane"/>
    <property type="evidence" value="ECO:0007669"/>
    <property type="project" value="UniProtKB-SubCell"/>
</dbReference>
<dbReference type="PANTHER" id="PTHR30353:SF15">
    <property type="entry name" value="INNER MEMBRANE PROTEIN YABI"/>
    <property type="match status" value="1"/>
</dbReference>
<reference evidence="9 10" key="1">
    <citation type="submission" date="2019-12" db="EMBL/GenBank/DDBJ databases">
        <title>Nocardia sp. nov. ET3-3 isolated from soil.</title>
        <authorList>
            <person name="Kanchanasin P."/>
            <person name="Tanasupawat S."/>
            <person name="Yuki M."/>
            <person name="Kudo T."/>
        </authorList>
    </citation>
    <scope>NUCLEOTIDE SEQUENCE [LARGE SCALE GENOMIC DNA]</scope>
    <source>
        <strain evidence="9 10">ET3-3</strain>
    </source>
</reference>
<comment type="caution">
    <text evidence="9">The sequence shown here is derived from an EMBL/GenBank/DDBJ whole genome shotgun (WGS) entry which is preliminary data.</text>
</comment>
<evidence type="ECO:0000256" key="5">
    <source>
        <dbReference type="ARBA" id="ARBA00022989"/>
    </source>
</evidence>
<dbReference type="EMBL" id="WRPP01000001">
    <property type="protein sequence ID" value="MVU77478.1"/>
    <property type="molecule type" value="Genomic_DNA"/>
</dbReference>
<dbReference type="Proteomes" id="UP000466794">
    <property type="component" value="Unassembled WGS sequence"/>
</dbReference>
<feature type="domain" description="VTT" evidence="8">
    <location>
        <begin position="36"/>
        <end position="160"/>
    </location>
</feature>
<evidence type="ECO:0000256" key="4">
    <source>
        <dbReference type="ARBA" id="ARBA00022692"/>
    </source>
</evidence>
<comment type="subcellular location">
    <subcellularLocation>
        <location evidence="1 7">Cell membrane</location>
        <topology evidence="1 7">Multi-pass membrane protein</topology>
    </subcellularLocation>
</comment>
<dbReference type="RefSeq" id="WP_157386810.1">
    <property type="nucleotide sequence ID" value="NZ_WRPP01000001.1"/>
</dbReference>
<keyword evidence="10" id="KW-1185">Reference proteome</keyword>
<evidence type="ECO:0000256" key="3">
    <source>
        <dbReference type="ARBA" id="ARBA00022475"/>
    </source>
</evidence>
<dbReference type="Pfam" id="PF09335">
    <property type="entry name" value="VTT_dom"/>
    <property type="match status" value="1"/>
</dbReference>
<dbReference type="PANTHER" id="PTHR30353">
    <property type="entry name" value="INNER MEMBRANE PROTEIN DEDA-RELATED"/>
    <property type="match status" value="1"/>
</dbReference>
<feature type="transmembrane region" description="Helical" evidence="7">
    <location>
        <begin position="177"/>
        <end position="194"/>
    </location>
</feature>
<gene>
    <name evidence="9" type="ORF">GPX89_09480</name>
</gene>
<feature type="transmembrane region" description="Helical" evidence="7">
    <location>
        <begin position="56"/>
        <end position="77"/>
    </location>
</feature>
<dbReference type="AlphaFoldDB" id="A0A7K1UUD7"/>
<name>A0A7K1UUD7_9NOCA</name>
<evidence type="ECO:0000313" key="9">
    <source>
        <dbReference type="EMBL" id="MVU77478.1"/>
    </source>
</evidence>